<proteinExistence type="predicted"/>
<dbReference type="EMBL" id="PUHR01000002">
    <property type="protein sequence ID" value="KAG0672501.1"/>
    <property type="molecule type" value="Genomic_DNA"/>
</dbReference>
<sequence length="92" mass="10395">MALIFLAWADSMDGYLSEKIYLSNITGDADLLNQLRSTRKDHIAALFLMTTMPSIKSAFKSQFHPQTIVSSRAVDDVSKNNQFASFEEDYEP</sequence>
<organism evidence="1 2">
    <name type="scientific">Maudiozyma exigua</name>
    <name type="common">Yeast</name>
    <name type="synonym">Kazachstania exigua</name>
    <dbReference type="NCBI Taxonomy" id="34358"/>
    <lineage>
        <taxon>Eukaryota</taxon>
        <taxon>Fungi</taxon>
        <taxon>Dikarya</taxon>
        <taxon>Ascomycota</taxon>
        <taxon>Saccharomycotina</taxon>
        <taxon>Saccharomycetes</taxon>
        <taxon>Saccharomycetales</taxon>
        <taxon>Saccharomycetaceae</taxon>
        <taxon>Maudiozyma</taxon>
    </lineage>
</organism>
<dbReference type="Proteomes" id="UP000750334">
    <property type="component" value="Unassembled WGS sequence"/>
</dbReference>
<reference evidence="1 2" key="1">
    <citation type="submission" date="2020-11" db="EMBL/GenBank/DDBJ databases">
        <title>Kefir isolates.</title>
        <authorList>
            <person name="Marcisauskas S."/>
            <person name="Kim Y."/>
            <person name="Blasche S."/>
        </authorList>
    </citation>
    <scope>NUCLEOTIDE SEQUENCE [LARGE SCALE GENOMIC DNA]</scope>
    <source>
        <strain evidence="1 2">OG2</strain>
    </source>
</reference>
<evidence type="ECO:0000313" key="1">
    <source>
        <dbReference type="EMBL" id="KAG0672501.1"/>
    </source>
</evidence>
<comment type="caution">
    <text evidence="1">The sequence shown here is derived from an EMBL/GenBank/DDBJ whole genome shotgun (WGS) entry which is preliminary data.</text>
</comment>
<protein>
    <submittedName>
        <fullName evidence="1">Uncharacterized protein</fullName>
    </submittedName>
</protein>
<dbReference type="AlphaFoldDB" id="A0A9P6WHM1"/>
<name>A0A9P6WHM1_MAUEX</name>
<keyword evidence="2" id="KW-1185">Reference proteome</keyword>
<gene>
    <name evidence="1" type="ORF">C6P45_001965</name>
</gene>
<evidence type="ECO:0000313" key="2">
    <source>
        <dbReference type="Proteomes" id="UP000750334"/>
    </source>
</evidence>
<accession>A0A9P6WHM1</accession>